<dbReference type="EMBL" id="PDLN01000021">
    <property type="protein sequence ID" value="RDW58306.1"/>
    <property type="molecule type" value="Genomic_DNA"/>
</dbReference>
<evidence type="ECO:0000313" key="3">
    <source>
        <dbReference type="Proteomes" id="UP000256328"/>
    </source>
</evidence>
<dbReference type="Gene3D" id="3.10.310.70">
    <property type="match status" value="1"/>
</dbReference>
<dbReference type="AlphaFoldDB" id="A0A3D8Q907"/>
<evidence type="ECO:0000313" key="2">
    <source>
        <dbReference type="EMBL" id="RDW58306.1"/>
    </source>
</evidence>
<dbReference type="InterPro" id="IPR013108">
    <property type="entry name" value="Amidohydro_3"/>
</dbReference>
<reference evidence="2 3" key="1">
    <citation type="journal article" date="2018" name="IMA Fungus">
        <title>IMA Genome-F 9: Draft genome sequence of Annulohypoxylon stygium, Aspergillus mulundensis, Berkeleyomyces basicola (syn. Thielaviopsis basicola), Ceratocystis smalleyi, two Cercospora beticola strains, Coleophoma cylindrospora, Fusarium fracticaudum, Phialophora cf. hyalina, and Morchella septimelata.</title>
        <authorList>
            <person name="Wingfield B.D."/>
            <person name="Bills G.F."/>
            <person name="Dong Y."/>
            <person name="Huang W."/>
            <person name="Nel W.J."/>
            <person name="Swalarsk-Parry B.S."/>
            <person name="Vaghefi N."/>
            <person name="Wilken P.M."/>
            <person name="An Z."/>
            <person name="de Beer Z.W."/>
            <person name="De Vos L."/>
            <person name="Chen L."/>
            <person name="Duong T.A."/>
            <person name="Gao Y."/>
            <person name="Hammerbacher A."/>
            <person name="Kikkert J.R."/>
            <person name="Li Y."/>
            <person name="Li H."/>
            <person name="Li K."/>
            <person name="Li Q."/>
            <person name="Liu X."/>
            <person name="Ma X."/>
            <person name="Naidoo K."/>
            <person name="Pethybridge S.J."/>
            <person name="Sun J."/>
            <person name="Steenkamp E.T."/>
            <person name="van der Nest M.A."/>
            <person name="van Wyk S."/>
            <person name="Wingfield M.J."/>
            <person name="Xiong C."/>
            <person name="Yue Q."/>
            <person name="Zhang X."/>
        </authorList>
    </citation>
    <scope>NUCLEOTIDE SEQUENCE [LARGE SCALE GENOMIC DNA]</scope>
    <source>
        <strain evidence="2 3">BP5796</strain>
    </source>
</reference>
<dbReference type="Proteomes" id="UP000256328">
    <property type="component" value="Unassembled WGS sequence"/>
</dbReference>
<dbReference type="Pfam" id="PF07969">
    <property type="entry name" value="Amidohydro_3"/>
    <property type="match status" value="1"/>
</dbReference>
<dbReference type="InterPro" id="IPR032466">
    <property type="entry name" value="Metal_Hydrolase"/>
</dbReference>
<dbReference type="CDD" id="cd01300">
    <property type="entry name" value="YtcJ_like"/>
    <property type="match status" value="1"/>
</dbReference>
<feature type="domain" description="Amidohydrolase 3" evidence="1">
    <location>
        <begin position="56"/>
        <end position="536"/>
    </location>
</feature>
<organism evidence="2 3">
    <name type="scientific">Coleophoma crateriformis</name>
    <dbReference type="NCBI Taxonomy" id="565419"/>
    <lineage>
        <taxon>Eukaryota</taxon>
        <taxon>Fungi</taxon>
        <taxon>Dikarya</taxon>
        <taxon>Ascomycota</taxon>
        <taxon>Pezizomycotina</taxon>
        <taxon>Leotiomycetes</taxon>
        <taxon>Helotiales</taxon>
        <taxon>Dermateaceae</taxon>
        <taxon>Coleophoma</taxon>
    </lineage>
</organism>
<dbReference type="Gene3D" id="2.30.40.10">
    <property type="entry name" value="Urease, subunit C, domain 1"/>
    <property type="match status" value="1"/>
</dbReference>
<dbReference type="SUPFAM" id="SSF51556">
    <property type="entry name" value="Metallo-dependent hydrolases"/>
    <property type="match status" value="1"/>
</dbReference>
<dbReference type="InterPro" id="IPR033932">
    <property type="entry name" value="YtcJ-like"/>
</dbReference>
<dbReference type="InterPro" id="IPR011059">
    <property type="entry name" value="Metal-dep_hydrolase_composite"/>
</dbReference>
<accession>A0A3D8Q907</accession>
<dbReference type="PANTHER" id="PTHR22642:SF20">
    <property type="entry name" value="AMIDOHYDROLASE 3 DOMAIN-CONTAINING PROTEIN"/>
    <property type="match status" value="1"/>
</dbReference>
<sequence length="541" mass="59248">MARIFQNGRFFITPEDEHSTTCTFATAMLIENGVIAHIGDETDLPILQAKENNVSVMDLENRIVLPGFVDGHMHILMHGQTMAKLDVKDCRSLEQIQDTVKAYAEANPTLPRILAHGWQQCYTDGLALATMLDEIDPRPIFIDALDLHSTWCNTTALKELDIEEADDPVGGHIHRDGNGKPSGLLSEGAAVQSWHHIATLTTLQEKVELMKKGLQSYSAQGYTSVVEMAMDEDSWEALEALCSQEDIHMNIAVHWLITPTKDEAIIHKQVDRAIALKRECEARGITRYRIAGVKLVADGVVDACTAHVSQPYSDGTPSGELQWTSELMTVALKHADAAGLQCAIHAIGDAAIKQTIDALESVGSVGKRHRIEHLELASHEDAKRLGALGITASVQPVHSDPAILRAWPKLVGHRCGGAFPYMEFMNHGATLAFGSDSPTASHVPFQNLYVATTKCSPTEVDYVTPPAVFESAVLPLVTAICAATYGSAYSCFAESYSGKLAKGYRADFAVIDMEWNPKELLKSRVHQTWYEGSMVYDSTKE</sequence>
<protein>
    <recommendedName>
        <fullName evidence="1">Amidohydrolase 3 domain-containing protein</fullName>
    </recommendedName>
</protein>
<evidence type="ECO:0000259" key="1">
    <source>
        <dbReference type="Pfam" id="PF07969"/>
    </source>
</evidence>
<name>A0A3D8Q907_9HELO</name>
<gene>
    <name evidence="2" type="ORF">BP5796_12236</name>
</gene>
<dbReference type="Gene3D" id="3.20.20.140">
    <property type="entry name" value="Metal-dependent hydrolases"/>
    <property type="match status" value="1"/>
</dbReference>
<dbReference type="GO" id="GO:0016810">
    <property type="term" value="F:hydrolase activity, acting on carbon-nitrogen (but not peptide) bonds"/>
    <property type="evidence" value="ECO:0007669"/>
    <property type="project" value="InterPro"/>
</dbReference>
<dbReference type="SUPFAM" id="SSF51338">
    <property type="entry name" value="Composite domain of metallo-dependent hydrolases"/>
    <property type="match status" value="1"/>
</dbReference>
<dbReference type="PANTHER" id="PTHR22642">
    <property type="entry name" value="IMIDAZOLONEPROPIONASE"/>
    <property type="match status" value="1"/>
</dbReference>
<comment type="caution">
    <text evidence="2">The sequence shown here is derived from an EMBL/GenBank/DDBJ whole genome shotgun (WGS) entry which is preliminary data.</text>
</comment>
<proteinExistence type="predicted"/>
<dbReference type="OrthoDB" id="3501663at2759"/>
<keyword evidence="3" id="KW-1185">Reference proteome</keyword>